<accession>A0A1G9QGE7</accession>
<feature type="domain" description="HTH marR-type" evidence="1">
    <location>
        <begin position="13"/>
        <end position="149"/>
    </location>
</feature>
<evidence type="ECO:0000313" key="2">
    <source>
        <dbReference type="EMBL" id="SDM10099.1"/>
    </source>
</evidence>
<gene>
    <name evidence="2" type="ORF">SAMN05421813_10627</name>
</gene>
<dbReference type="STRING" id="990371.SAMN05421813_10627"/>
<dbReference type="InterPro" id="IPR000835">
    <property type="entry name" value="HTH_MarR-typ"/>
</dbReference>
<keyword evidence="2" id="KW-0238">DNA-binding</keyword>
<evidence type="ECO:0000259" key="1">
    <source>
        <dbReference type="PROSITE" id="PS50995"/>
    </source>
</evidence>
<dbReference type="Gene3D" id="1.10.10.10">
    <property type="entry name" value="Winged helix-like DNA-binding domain superfamily/Winged helix DNA-binding domain"/>
    <property type="match status" value="1"/>
</dbReference>
<dbReference type="RefSeq" id="WP_090701781.1">
    <property type="nucleotide sequence ID" value="NZ_FNHH01000006.1"/>
</dbReference>
<dbReference type="PANTHER" id="PTHR33164">
    <property type="entry name" value="TRANSCRIPTIONAL REGULATOR, MARR FAMILY"/>
    <property type="match status" value="1"/>
</dbReference>
<dbReference type="PROSITE" id="PS50995">
    <property type="entry name" value="HTH_MARR_2"/>
    <property type="match status" value="1"/>
</dbReference>
<dbReference type="GO" id="GO:0006950">
    <property type="term" value="P:response to stress"/>
    <property type="evidence" value="ECO:0007669"/>
    <property type="project" value="TreeGrafter"/>
</dbReference>
<keyword evidence="3" id="KW-1185">Reference proteome</keyword>
<dbReference type="PANTHER" id="PTHR33164:SF99">
    <property type="entry name" value="MARR FAMILY REGULATORY PROTEIN"/>
    <property type="match status" value="1"/>
</dbReference>
<sequence>MEIEKEIYSNKFENNHQKAIINLIYTYGWITNLLRKQLNKYKITLQQYNILRILRGQHPNPATINMLKERMLDKMSDASRIVDRLVQKELVKRCINSKDRRAVDILITTKGLDLLLKLDVEMSSKNILDKNISTTEAGVLSDLLDKMRG</sequence>
<dbReference type="AlphaFoldDB" id="A0A1G9QGE7"/>
<dbReference type="GO" id="GO:0003700">
    <property type="term" value="F:DNA-binding transcription factor activity"/>
    <property type="evidence" value="ECO:0007669"/>
    <property type="project" value="InterPro"/>
</dbReference>
<dbReference type="InterPro" id="IPR039422">
    <property type="entry name" value="MarR/SlyA-like"/>
</dbReference>
<dbReference type="EMBL" id="FNHH01000006">
    <property type="protein sequence ID" value="SDM10099.1"/>
    <property type="molecule type" value="Genomic_DNA"/>
</dbReference>
<dbReference type="OrthoDB" id="763883at2"/>
<protein>
    <submittedName>
        <fullName evidence="2">DNA-binding transcriptional regulator, MarR family</fullName>
    </submittedName>
</protein>
<dbReference type="Proteomes" id="UP000199226">
    <property type="component" value="Unassembled WGS sequence"/>
</dbReference>
<dbReference type="Pfam" id="PF01047">
    <property type="entry name" value="MarR"/>
    <property type="match status" value="1"/>
</dbReference>
<proteinExistence type="predicted"/>
<organism evidence="2 3">
    <name type="scientific">Daejeonella rubra</name>
    <dbReference type="NCBI Taxonomy" id="990371"/>
    <lineage>
        <taxon>Bacteria</taxon>
        <taxon>Pseudomonadati</taxon>
        <taxon>Bacteroidota</taxon>
        <taxon>Sphingobacteriia</taxon>
        <taxon>Sphingobacteriales</taxon>
        <taxon>Sphingobacteriaceae</taxon>
        <taxon>Daejeonella</taxon>
    </lineage>
</organism>
<dbReference type="GO" id="GO:0003677">
    <property type="term" value="F:DNA binding"/>
    <property type="evidence" value="ECO:0007669"/>
    <property type="project" value="UniProtKB-KW"/>
</dbReference>
<reference evidence="3" key="1">
    <citation type="submission" date="2016-10" db="EMBL/GenBank/DDBJ databases">
        <authorList>
            <person name="Varghese N."/>
            <person name="Submissions S."/>
        </authorList>
    </citation>
    <scope>NUCLEOTIDE SEQUENCE [LARGE SCALE GENOMIC DNA]</scope>
    <source>
        <strain evidence="3">DSM 24536</strain>
    </source>
</reference>
<name>A0A1G9QGE7_9SPHI</name>
<dbReference type="PRINTS" id="PR00598">
    <property type="entry name" value="HTHMARR"/>
</dbReference>
<evidence type="ECO:0000313" key="3">
    <source>
        <dbReference type="Proteomes" id="UP000199226"/>
    </source>
</evidence>
<dbReference type="SMART" id="SM00347">
    <property type="entry name" value="HTH_MARR"/>
    <property type="match status" value="1"/>
</dbReference>
<dbReference type="InterPro" id="IPR036388">
    <property type="entry name" value="WH-like_DNA-bd_sf"/>
</dbReference>
<dbReference type="SUPFAM" id="SSF46785">
    <property type="entry name" value="Winged helix' DNA-binding domain"/>
    <property type="match status" value="1"/>
</dbReference>
<dbReference type="InterPro" id="IPR036390">
    <property type="entry name" value="WH_DNA-bd_sf"/>
</dbReference>